<feature type="domain" description="Histidine kinase" evidence="12">
    <location>
        <begin position="200"/>
        <end position="419"/>
    </location>
</feature>
<evidence type="ECO:0000256" key="3">
    <source>
        <dbReference type="ARBA" id="ARBA00012438"/>
    </source>
</evidence>
<dbReference type="InterPro" id="IPR036097">
    <property type="entry name" value="HisK_dim/P_sf"/>
</dbReference>
<dbReference type="SMART" id="SM00387">
    <property type="entry name" value="HATPase_c"/>
    <property type="match status" value="1"/>
</dbReference>
<dbReference type="PANTHER" id="PTHR45436">
    <property type="entry name" value="SENSOR HISTIDINE KINASE YKOH"/>
    <property type="match status" value="1"/>
</dbReference>
<dbReference type="Gene3D" id="3.30.565.10">
    <property type="entry name" value="Histidine kinase-like ATPase, C-terminal domain"/>
    <property type="match status" value="1"/>
</dbReference>
<evidence type="ECO:0000256" key="4">
    <source>
        <dbReference type="ARBA" id="ARBA00022553"/>
    </source>
</evidence>
<gene>
    <name evidence="13" type="ORF">JOE66_000541</name>
</gene>
<dbReference type="SMART" id="SM00388">
    <property type="entry name" value="HisKA"/>
    <property type="match status" value="1"/>
</dbReference>
<evidence type="ECO:0000256" key="2">
    <source>
        <dbReference type="ARBA" id="ARBA00004236"/>
    </source>
</evidence>
<evidence type="ECO:0000256" key="8">
    <source>
        <dbReference type="ARBA" id="ARBA00022989"/>
    </source>
</evidence>
<dbReference type="InterPro" id="IPR003661">
    <property type="entry name" value="HisK_dim/P_dom"/>
</dbReference>
<dbReference type="CDD" id="cd00082">
    <property type="entry name" value="HisKA"/>
    <property type="match status" value="1"/>
</dbReference>
<dbReference type="EMBL" id="JAFBBU010000001">
    <property type="protein sequence ID" value="MBM7470907.1"/>
    <property type="molecule type" value="Genomic_DNA"/>
</dbReference>
<dbReference type="Pfam" id="PF00512">
    <property type="entry name" value="HisKA"/>
    <property type="match status" value="1"/>
</dbReference>
<keyword evidence="10 11" id="KW-0472">Membrane</keyword>
<keyword evidence="8 11" id="KW-1133">Transmembrane helix</keyword>
<evidence type="ECO:0000256" key="10">
    <source>
        <dbReference type="ARBA" id="ARBA00023136"/>
    </source>
</evidence>
<comment type="subcellular location">
    <subcellularLocation>
        <location evidence="2">Cell membrane</location>
    </subcellularLocation>
</comment>
<proteinExistence type="predicted"/>
<keyword evidence="5" id="KW-0808">Transferase</keyword>
<dbReference type="SUPFAM" id="SSF47384">
    <property type="entry name" value="Homodimeric domain of signal transducing histidine kinase"/>
    <property type="match status" value="1"/>
</dbReference>
<keyword evidence="7 13" id="KW-0418">Kinase</keyword>
<feature type="transmembrane region" description="Helical" evidence="11">
    <location>
        <begin position="26"/>
        <end position="53"/>
    </location>
</feature>
<evidence type="ECO:0000313" key="13">
    <source>
        <dbReference type="EMBL" id="MBM7470907.1"/>
    </source>
</evidence>
<organism evidence="13 14">
    <name type="scientific">Subtercola frigoramans</name>
    <dbReference type="NCBI Taxonomy" id="120298"/>
    <lineage>
        <taxon>Bacteria</taxon>
        <taxon>Bacillati</taxon>
        <taxon>Actinomycetota</taxon>
        <taxon>Actinomycetes</taxon>
        <taxon>Micrococcales</taxon>
        <taxon>Microbacteriaceae</taxon>
        <taxon>Subtercola</taxon>
    </lineage>
</organism>
<accession>A0ABS2L1G7</accession>
<evidence type="ECO:0000256" key="5">
    <source>
        <dbReference type="ARBA" id="ARBA00022679"/>
    </source>
</evidence>
<evidence type="ECO:0000259" key="12">
    <source>
        <dbReference type="PROSITE" id="PS50109"/>
    </source>
</evidence>
<keyword evidence="14" id="KW-1185">Reference proteome</keyword>
<feature type="transmembrane region" description="Helical" evidence="11">
    <location>
        <begin position="157"/>
        <end position="180"/>
    </location>
</feature>
<protein>
    <recommendedName>
        <fullName evidence="3">histidine kinase</fullName>
        <ecNumber evidence="3">2.7.13.3</ecNumber>
    </recommendedName>
</protein>
<sequence length="419" mass="44115">MAKLWKKRSTSGQSMSKRDRADLRRAALRLALQFTALIVVVFIAVGALLYFIVSTSQSESNQRTLIDAGHSLSTDDGSGVLMAIYAGGRLQVSRDMPAGLPDTDAISQVATEGGVVQNQVSNDGHTYTVRTAKDEDGDRVIQVAIDQRENQEELQRLLLALVIAGVVASAAAGVISALMARRSMRPLAEALALQRRFVADASHELRTPLTLLSTRAQLLKRTLHNAPSGDGPATSAAVDEIVQDSRMLSEILEDLLIAADPRETTEQQPLNLVEAGTNAIAALQADAAGRGIALTITSSQATITVAGTAVSIHRLFTALVSNALDHAESAVKVTIAVQAKDAVVTVTDDGPGFGSEISDRAFERFASSREKTSGDEQPRHYGLGLALVADVAARHGGSVSIEPAVPGSGATVSVRFPLA</sequence>
<keyword evidence="4" id="KW-0597">Phosphoprotein</keyword>
<dbReference type="Proteomes" id="UP000776164">
    <property type="component" value="Unassembled WGS sequence"/>
</dbReference>
<evidence type="ECO:0000256" key="9">
    <source>
        <dbReference type="ARBA" id="ARBA00023012"/>
    </source>
</evidence>
<dbReference type="EC" id="2.7.13.3" evidence="3"/>
<dbReference type="InterPro" id="IPR050428">
    <property type="entry name" value="TCS_sensor_his_kinase"/>
</dbReference>
<keyword evidence="6 11" id="KW-0812">Transmembrane</keyword>
<dbReference type="InterPro" id="IPR004358">
    <property type="entry name" value="Sig_transdc_His_kin-like_C"/>
</dbReference>
<dbReference type="GO" id="GO:0016301">
    <property type="term" value="F:kinase activity"/>
    <property type="evidence" value="ECO:0007669"/>
    <property type="project" value="UniProtKB-KW"/>
</dbReference>
<dbReference type="CDD" id="cd00075">
    <property type="entry name" value="HATPase"/>
    <property type="match status" value="1"/>
</dbReference>
<dbReference type="InterPro" id="IPR036890">
    <property type="entry name" value="HATPase_C_sf"/>
</dbReference>
<evidence type="ECO:0000256" key="6">
    <source>
        <dbReference type="ARBA" id="ARBA00022692"/>
    </source>
</evidence>
<dbReference type="Gene3D" id="1.10.287.130">
    <property type="match status" value="1"/>
</dbReference>
<dbReference type="SUPFAM" id="SSF55874">
    <property type="entry name" value="ATPase domain of HSP90 chaperone/DNA topoisomerase II/histidine kinase"/>
    <property type="match status" value="1"/>
</dbReference>
<evidence type="ECO:0000256" key="11">
    <source>
        <dbReference type="SAM" id="Phobius"/>
    </source>
</evidence>
<dbReference type="PANTHER" id="PTHR45436:SF5">
    <property type="entry name" value="SENSOR HISTIDINE KINASE TRCS"/>
    <property type="match status" value="1"/>
</dbReference>
<dbReference type="Pfam" id="PF02518">
    <property type="entry name" value="HATPase_c"/>
    <property type="match status" value="1"/>
</dbReference>
<dbReference type="RefSeq" id="WP_205106595.1">
    <property type="nucleotide sequence ID" value="NZ_BAAAHT010000018.1"/>
</dbReference>
<name>A0ABS2L1G7_9MICO</name>
<evidence type="ECO:0000256" key="1">
    <source>
        <dbReference type="ARBA" id="ARBA00000085"/>
    </source>
</evidence>
<dbReference type="PRINTS" id="PR00344">
    <property type="entry name" value="BCTRLSENSOR"/>
</dbReference>
<dbReference type="PROSITE" id="PS50109">
    <property type="entry name" value="HIS_KIN"/>
    <property type="match status" value="1"/>
</dbReference>
<dbReference type="InterPro" id="IPR003594">
    <property type="entry name" value="HATPase_dom"/>
</dbReference>
<keyword evidence="9" id="KW-0902">Two-component regulatory system</keyword>
<reference evidence="13 14" key="1">
    <citation type="submission" date="2021-01" db="EMBL/GenBank/DDBJ databases">
        <title>Sequencing the genomes of 1000 actinobacteria strains.</title>
        <authorList>
            <person name="Klenk H.-P."/>
        </authorList>
    </citation>
    <scope>NUCLEOTIDE SEQUENCE [LARGE SCALE GENOMIC DNA]</scope>
    <source>
        <strain evidence="13 14">DSM 13057</strain>
    </source>
</reference>
<comment type="catalytic activity">
    <reaction evidence="1">
        <text>ATP + protein L-histidine = ADP + protein N-phospho-L-histidine.</text>
        <dbReference type="EC" id="2.7.13.3"/>
    </reaction>
</comment>
<evidence type="ECO:0000313" key="14">
    <source>
        <dbReference type="Proteomes" id="UP000776164"/>
    </source>
</evidence>
<evidence type="ECO:0000256" key="7">
    <source>
        <dbReference type="ARBA" id="ARBA00022777"/>
    </source>
</evidence>
<dbReference type="InterPro" id="IPR005467">
    <property type="entry name" value="His_kinase_dom"/>
</dbReference>
<comment type="caution">
    <text evidence="13">The sequence shown here is derived from an EMBL/GenBank/DDBJ whole genome shotgun (WGS) entry which is preliminary data.</text>
</comment>